<dbReference type="RefSeq" id="WP_094457699.1">
    <property type="nucleotide sequence ID" value="NZ_NOXU01000031.1"/>
</dbReference>
<dbReference type="Pfam" id="PF08447">
    <property type="entry name" value="PAS_3"/>
    <property type="match status" value="1"/>
</dbReference>
<reference evidence="2 3" key="1">
    <citation type="submission" date="2017-07" db="EMBL/GenBank/DDBJ databases">
        <title>Niveispirillum cyanobacteriorum sp. nov., isolated from cyanobacterial aggregates in a eutrophic lake.</title>
        <authorList>
            <person name="Cai H."/>
        </authorList>
    </citation>
    <scope>NUCLEOTIDE SEQUENCE [LARGE SCALE GENOMIC DNA]</scope>
    <source>
        <strain evidence="3">TH1-14</strain>
    </source>
</reference>
<dbReference type="InterPro" id="IPR000014">
    <property type="entry name" value="PAS"/>
</dbReference>
<organism evidence="2 3">
    <name type="scientific">Niveispirillum lacus</name>
    <dbReference type="NCBI Taxonomy" id="1981099"/>
    <lineage>
        <taxon>Bacteria</taxon>
        <taxon>Pseudomonadati</taxon>
        <taxon>Pseudomonadota</taxon>
        <taxon>Alphaproteobacteria</taxon>
        <taxon>Rhodospirillales</taxon>
        <taxon>Azospirillaceae</taxon>
        <taxon>Niveispirillum</taxon>
    </lineage>
</organism>
<comment type="caution">
    <text evidence="2">The sequence shown here is derived from an EMBL/GenBank/DDBJ whole genome shotgun (WGS) entry which is preliminary data.</text>
</comment>
<dbReference type="AlphaFoldDB" id="A0A255YVE7"/>
<name>A0A255YVE7_9PROT</name>
<evidence type="ECO:0000259" key="1">
    <source>
        <dbReference type="Pfam" id="PF08447"/>
    </source>
</evidence>
<gene>
    <name evidence="2" type="ORF">CHU95_18015</name>
</gene>
<sequence length="182" mass="20345">MSVADAPPGKARPFLTGAERPFHDDEIIVTKTDKGGRITYANRTFLRVAALSEADALGKPHNLIRHPDMPRVVFKLLWDTLGTGNEIFAYVLNRALTGDHYWVFAHVTPSRDTGGNIIGYHSSRRTADKRIVNDIISPLYKQLLAEEAKHSRIREGMAASEAMLMGLLRDRGVSYEQLIFSL</sequence>
<dbReference type="InterPro" id="IPR035965">
    <property type="entry name" value="PAS-like_dom_sf"/>
</dbReference>
<dbReference type="CDD" id="cd00130">
    <property type="entry name" value="PAS"/>
    <property type="match status" value="1"/>
</dbReference>
<dbReference type="SUPFAM" id="SSF55785">
    <property type="entry name" value="PYP-like sensor domain (PAS domain)"/>
    <property type="match status" value="1"/>
</dbReference>
<proteinExistence type="predicted"/>
<dbReference type="NCBIfam" id="TIGR00229">
    <property type="entry name" value="sensory_box"/>
    <property type="match status" value="1"/>
</dbReference>
<evidence type="ECO:0000313" key="3">
    <source>
        <dbReference type="Proteomes" id="UP000216998"/>
    </source>
</evidence>
<feature type="domain" description="PAS fold-3" evidence="1">
    <location>
        <begin position="39"/>
        <end position="121"/>
    </location>
</feature>
<protein>
    <submittedName>
        <fullName evidence="2">Chemotaxis protein</fullName>
    </submittedName>
</protein>
<dbReference type="Gene3D" id="3.30.450.20">
    <property type="entry name" value="PAS domain"/>
    <property type="match status" value="1"/>
</dbReference>
<dbReference type="OrthoDB" id="266313at2"/>
<keyword evidence="3" id="KW-1185">Reference proteome</keyword>
<evidence type="ECO:0000313" key="2">
    <source>
        <dbReference type="EMBL" id="OYQ32664.1"/>
    </source>
</evidence>
<dbReference type="EMBL" id="NOXU01000031">
    <property type="protein sequence ID" value="OYQ32664.1"/>
    <property type="molecule type" value="Genomic_DNA"/>
</dbReference>
<accession>A0A255YVE7</accession>
<dbReference type="InterPro" id="IPR013655">
    <property type="entry name" value="PAS_fold_3"/>
</dbReference>
<dbReference type="Proteomes" id="UP000216998">
    <property type="component" value="Unassembled WGS sequence"/>
</dbReference>